<comment type="caution">
    <text evidence="1">The sequence shown here is derived from an EMBL/GenBank/DDBJ whole genome shotgun (WGS) entry which is preliminary data.</text>
</comment>
<accession>A0ACC2CKZ2</accession>
<dbReference type="Proteomes" id="UP001162992">
    <property type="component" value="Chromosome 9"/>
</dbReference>
<protein>
    <submittedName>
        <fullName evidence="1">Uncharacterized protein</fullName>
    </submittedName>
</protein>
<organism evidence="1 2">
    <name type="scientific">Diphasiastrum complanatum</name>
    <name type="common">Issler's clubmoss</name>
    <name type="synonym">Lycopodium complanatum</name>
    <dbReference type="NCBI Taxonomy" id="34168"/>
    <lineage>
        <taxon>Eukaryota</taxon>
        <taxon>Viridiplantae</taxon>
        <taxon>Streptophyta</taxon>
        <taxon>Embryophyta</taxon>
        <taxon>Tracheophyta</taxon>
        <taxon>Lycopodiopsida</taxon>
        <taxon>Lycopodiales</taxon>
        <taxon>Lycopodiaceae</taxon>
        <taxon>Lycopodioideae</taxon>
        <taxon>Diphasiastrum</taxon>
    </lineage>
</organism>
<reference evidence="2" key="1">
    <citation type="journal article" date="2024" name="Proc. Natl. Acad. Sci. U.S.A.">
        <title>Extraordinary preservation of gene collinearity over three hundred million years revealed in homosporous lycophytes.</title>
        <authorList>
            <person name="Li C."/>
            <person name="Wickell D."/>
            <person name="Kuo L.Y."/>
            <person name="Chen X."/>
            <person name="Nie B."/>
            <person name="Liao X."/>
            <person name="Peng D."/>
            <person name="Ji J."/>
            <person name="Jenkins J."/>
            <person name="Williams M."/>
            <person name="Shu S."/>
            <person name="Plott C."/>
            <person name="Barry K."/>
            <person name="Rajasekar S."/>
            <person name="Grimwood J."/>
            <person name="Han X."/>
            <person name="Sun S."/>
            <person name="Hou Z."/>
            <person name="He W."/>
            <person name="Dai G."/>
            <person name="Sun C."/>
            <person name="Schmutz J."/>
            <person name="Leebens-Mack J.H."/>
            <person name="Li F.W."/>
            <person name="Wang L."/>
        </authorList>
    </citation>
    <scope>NUCLEOTIDE SEQUENCE [LARGE SCALE GENOMIC DNA]</scope>
    <source>
        <strain evidence="2">cv. PW_Plant_1</strain>
    </source>
</reference>
<keyword evidence="2" id="KW-1185">Reference proteome</keyword>
<dbReference type="EMBL" id="CM055100">
    <property type="protein sequence ID" value="KAJ7542671.1"/>
    <property type="molecule type" value="Genomic_DNA"/>
</dbReference>
<gene>
    <name evidence="1" type="ORF">O6H91_09G006100</name>
</gene>
<evidence type="ECO:0000313" key="2">
    <source>
        <dbReference type="Proteomes" id="UP001162992"/>
    </source>
</evidence>
<proteinExistence type="predicted"/>
<name>A0ACC2CKZ2_DIPCM</name>
<sequence length="136" mass="15654">MPLQALAIRFSLVGRSQSVCIWWAFSPCCILSFYQACLNSHSFIPSLSLCHTRTHTHTHTQKQFLGCACSESFCGIARFDPVLVAFSFSYFFSLFLTSFWLVSSDLFIKDYCVYNQVSPFIYIPNFLVFLNSILWI</sequence>
<evidence type="ECO:0000313" key="1">
    <source>
        <dbReference type="EMBL" id="KAJ7542671.1"/>
    </source>
</evidence>